<dbReference type="Proteomes" id="UP000249936">
    <property type="component" value="Unassembled WGS sequence"/>
</dbReference>
<accession>A0A2X1PVJ2</accession>
<organism evidence="1 2">
    <name type="scientific">Haemophilus influenzae</name>
    <dbReference type="NCBI Taxonomy" id="727"/>
    <lineage>
        <taxon>Bacteria</taxon>
        <taxon>Pseudomonadati</taxon>
        <taxon>Pseudomonadota</taxon>
        <taxon>Gammaproteobacteria</taxon>
        <taxon>Pasteurellales</taxon>
        <taxon>Pasteurellaceae</taxon>
        <taxon>Haemophilus</taxon>
    </lineage>
</organism>
<protein>
    <submittedName>
        <fullName evidence="1">Exported protein</fullName>
    </submittedName>
</protein>
<sequence length="53" mass="6133">MIGRKNITSTQNKVNRKLITLNHDNGAWLQYADGKMPAAFQIQQDGQWQQIVY</sequence>
<evidence type="ECO:0000313" key="1">
    <source>
        <dbReference type="EMBL" id="SPX41093.1"/>
    </source>
</evidence>
<name>A0A2X1PVJ2_HAEIF</name>
<gene>
    <name evidence="1" type="ORF">NCTC11872_00687</name>
</gene>
<proteinExistence type="predicted"/>
<dbReference type="EMBL" id="UASK01000004">
    <property type="protein sequence ID" value="SPX41093.1"/>
    <property type="molecule type" value="Genomic_DNA"/>
</dbReference>
<evidence type="ECO:0000313" key="2">
    <source>
        <dbReference type="Proteomes" id="UP000249936"/>
    </source>
</evidence>
<reference evidence="1 2" key="1">
    <citation type="submission" date="2018-06" db="EMBL/GenBank/DDBJ databases">
        <authorList>
            <consortium name="Pathogen Informatics"/>
            <person name="Doyle S."/>
        </authorList>
    </citation>
    <scope>NUCLEOTIDE SEQUENCE [LARGE SCALE GENOMIC DNA]</scope>
    <source>
        <strain evidence="1 2">NCTC11872</strain>
    </source>
</reference>
<dbReference type="AlphaFoldDB" id="A0A2X1PVJ2"/>